<evidence type="ECO:0000256" key="8">
    <source>
        <dbReference type="SAM" id="MobiDB-lite"/>
    </source>
</evidence>
<evidence type="ECO:0000256" key="3">
    <source>
        <dbReference type="ARBA" id="ARBA00022723"/>
    </source>
</evidence>
<organism evidence="10 11">
    <name type="scientific">Ascobolus immersus RN42</name>
    <dbReference type="NCBI Taxonomy" id="1160509"/>
    <lineage>
        <taxon>Eukaryota</taxon>
        <taxon>Fungi</taxon>
        <taxon>Dikarya</taxon>
        <taxon>Ascomycota</taxon>
        <taxon>Pezizomycotina</taxon>
        <taxon>Pezizomycetes</taxon>
        <taxon>Pezizales</taxon>
        <taxon>Ascobolaceae</taxon>
        <taxon>Ascobolus</taxon>
    </lineage>
</organism>
<reference evidence="10 11" key="1">
    <citation type="journal article" date="2018" name="Nat. Ecol. Evol.">
        <title>Pezizomycetes genomes reveal the molecular basis of ectomycorrhizal truffle lifestyle.</title>
        <authorList>
            <person name="Murat C."/>
            <person name="Payen T."/>
            <person name="Noel B."/>
            <person name="Kuo A."/>
            <person name="Morin E."/>
            <person name="Chen J."/>
            <person name="Kohler A."/>
            <person name="Krizsan K."/>
            <person name="Balestrini R."/>
            <person name="Da Silva C."/>
            <person name="Montanini B."/>
            <person name="Hainaut M."/>
            <person name="Levati E."/>
            <person name="Barry K.W."/>
            <person name="Belfiori B."/>
            <person name="Cichocki N."/>
            <person name="Clum A."/>
            <person name="Dockter R.B."/>
            <person name="Fauchery L."/>
            <person name="Guy J."/>
            <person name="Iotti M."/>
            <person name="Le Tacon F."/>
            <person name="Lindquist E.A."/>
            <person name="Lipzen A."/>
            <person name="Malagnac F."/>
            <person name="Mello A."/>
            <person name="Molinier V."/>
            <person name="Miyauchi S."/>
            <person name="Poulain J."/>
            <person name="Riccioni C."/>
            <person name="Rubini A."/>
            <person name="Sitrit Y."/>
            <person name="Splivallo R."/>
            <person name="Traeger S."/>
            <person name="Wang M."/>
            <person name="Zifcakova L."/>
            <person name="Wipf D."/>
            <person name="Zambonelli A."/>
            <person name="Paolocci F."/>
            <person name="Nowrousian M."/>
            <person name="Ottonello S."/>
            <person name="Baldrian P."/>
            <person name="Spatafora J.W."/>
            <person name="Henrissat B."/>
            <person name="Nagy L.G."/>
            <person name="Aury J.M."/>
            <person name="Wincker P."/>
            <person name="Grigoriev I.V."/>
            <person name="Bonfante P."/>
            <person name="Martin F.M."/>
        </authorList>
    </citation>
    <scope>NUCLEOTIDE SEQUENCE [LARGE SCALE GENOMIC DNA]</scope>
    <source>
        <strain evidence="10 11">RN42</strain>
    </source>
</reference>
<dbReference type="InterPro" id="IPR002227">
    <property type="entry name" value="Tyrosinase_Cu-bd"/>
</dbReference>
<dbReference type="PANTHER" id="PTHR11474">
    <property type="entry name" value="TYROSINASE FAMILY MEMBER"/>
    <property type="match status" value="1"/>
</dbReference>
<evidence type="ECO:0000256" key="1">
    <source>
        <dbReference type="ARBA" id="ARBA00009928"/>
    </source>
</evidence>
<comment type="similarity">
    <text evidence="1">Belongs to the tyrosinase family.</text>
</comment>
<feature type="compositionally biased region" description="Polar residues" evidence="8">
    <location>
        <begin position="1"/>
        <end position="17"/>
    </location>
</feature>
<name>A0A3N4HYC1_ASCIM</name>
<evidence type="ECO:0000259" key="9">
    <source>
        <dbReference type="PROSITE" id="PS00498"/>
    </source>
</evidence>
<evidence type="ECO:0000256" key="2">
    <source>
        <dbReference type="ARBA" id="ARBA00011906"/>
    </source>
</evidence>
<comment type="catalytic activity">
    <reaction evidence="6">
        <text>2 L-dopa + O2 = 2 L-dopaquinone + 2 H2O</text>
        <dbReference type="Rhea" id="RHEA:34287"/>
        <dbReference type="ChEBI" id="CHEBI:15377"/>
        <dbReference type="ChEBI" id="CHEBI:15379"/>
        <dbReference type="ChEBI" id="CHEBI:57504"/>
        <dbReference type="ChEBI" id="CHEBI:57924"/>
        <dbReference type="EC" id="1.14.18.1"/>
    </reaction>
</comment>
<accession>A0A3N4HYC1</accession>
<dbReference type="GO" id="GO:0046872">
    <property type="term" value="F:metal ion binding"/>
    <property type="evidence" value="ECO:0007669"/>
    <property type="project" value="UniProtKB-KW"/>
</dbReference>
<proteinExistence type="inferred from homology"/>
<dbReference type="EC" id="1.14.18.1" evidence="2"/>
<feature type="domain" description="Tyrosinase copper-binding" evidence="9">
    <location>
        <begin position="418"/>
        <end position="429"/>
    </location>
</feature>
<dbReference type="AlphaFoldDB" id="A0A3N4HYC1"/>
<dbReference type="PANTHER" id="PTHR11474:SF76">
    <property type="entry name" value="SHKT DOMAIN-CONTAINING PROTEIN"/>
    <property type="match status" value="1"/>
</dbReference>
<dbReference type="SUPFAM" id="SSF48056">
    <property type="entry name" value="Di-copper centre-containing domain"/>
    <property type="match status" value="1"/>
</dbReference>
<dbReference type="InterPro" id="IPR050316">
    <property type="entry name" value="Tyrosinase/Hemocyanin"/>
</dbReference>
<evidence type="ECO:0000256" key="7">
    <source>
        <dbReference type="ARBA" id="ARBA00048881"/>
    </source>
</evidence>
<gene>
    <name evidence="10" type="ORF">BJ508DRAFT_211733</name>
</gene>
<comment type="catalytic activity">
    <reaction evidence="7">
        <text>L-tyrosine + O2 = L-dopaquinone + H2O</text>
        <dbReference type="Rhea" id="RHEA:18117"/>
        <dbReference type="ChEBI" id="CHEBI:15377"/>
        <dbReference type="ChEBI" id="CHEBI:15379"/>
        <dbReference type="ChEBI" id="CHEBI:57924"/>
        <dbReference type="ChEBI" id="CHEBI:58315"/>
        <dbReference type="EC" id="1.14.18.1"/>
    </reaction>
</comment>
<dbReference type="PRINTS" id="PR00092">
    <property type="entry name" value="TYROSINASE"/>
</dbReference>
<dbReference type="Gene3D" id="1.10.1280.10">
    <property type="entry name" value="Di-copper center containing domain from catechol oxidase"/>
    <property type="match status" value="1"/>
</dbReference>
<sequence>MAKNSTLTAHASSSAPPNQKGRASGCPFSAGLQQLRANSSEGLHIVPVEPAQQSLPPPDPPTWEGEIQYQFSAPYWIKDEEKRKRTGVWWQKKMLEYSADALDLFDYGSVKAQAKTIYDHLRSRSMPLTKDSSYYFPDVALEAFRLWANAGFPRKVGDPVEPKEIIPDPSRNPARIYRMRKDLLDLTPEEIQQFRAALDDVLKVGELDSKWQELGHLHADWCLHYQEATFFWHRAYLLYVEELIGMPIPYWNGFAEEASKTEPQFDKFVGIPPIFLEETYIHPNGEVRKNPLKYALARDGKSKDPEGGKYVSRFEVLTKPELRGTKEWNDKIKLFEKYQQQVAKALSMKTFSLPMNFDQNLPFGMPWANLPAFSDDQKDILYPDIVKQTFDGIFEQPHDNYHGWIGIDMADNSYTALDPLFLVMHCNLDRILASYLQTHPEITLTSNFPLRPFVDNSKSLEYDENREYLFTTIGDMARNTKALGYMYGPSKLTDRVPLLLTLGPSNTGSHCQQKETCPNTARWGVKSEAQASPSDTPAYNPRVIFPNLKCTTESYRICVFAENSASFDSTPTNPGFIGELVRLGMGPAGSYKNPARCTRNPDGIIRELVVPQGAVELLQDCEARLKVLVTEIGSGKDVSEEEQELIGGFKAYPVGLPRK</sequence>
<dbReference type="Proteomes" id="UP000275078">
    <property type="component" value="Unassembled WGS sequence"/>
</dbReference>
<keyword evidence="3" id="KW-0479">Metal-binding</keyword>
<evidence type="ECO:0000313" key="11">
    <source>
        <dbReference type="Proteomes" id="UP000275078"/>
    </source>
</evidence>
<dbReference type="InterPro" id="IPR008922">
    <property type="entry name" value="Di-copper_centre_dom_sf"/>
</dbReference>
<dbReference type="GO" id="GO:0042438">
    <property type="term" value="P:melanin biosynthetic process"/>
    <property type="evidence" value="ECO:0007669"/>
    <property type="project" value="UniProtKB-KW"/>
</dbReference>
<dbReference type="GO" id="GO:0004503">
    <property type="term" value="F:tyrosinase activity"/>
    <property type="evidence" value="ECO:0007669"/>
    <property type="project" value="UniProtKB-EC"/>
</dbReference>
<dbReference type="OrthoDB" id="6132182at2759"/>
<evidence type="ECO:0000313" key="10">
    <source>
        <dbReference type="EMBL" id="RPA78853.1"/>
    </source>
</evidence>
<feature type="region of interest" description="Disordered" evidence="8">
    <location>
        <begin position="1"/>
        <end position="30"/>
    </location>
</feature>
<evidence type="ECO:0000256" key="6">
    <source>
        <dbReference type="ARBA" id="ARBA00048233"/>
    </source>
</evidence>
<evidence type="ECO:0000256" key="4">
    <source>
        <dbReference type="ARBA" id="ARBA00023008"/>
    </source>
</evidence>
<keyword evidence="4" id="KW-0186">Copper</keyword>
<dbReference type="PROSITE" id="PS00498">
    <property type="entry name" value="TYROSINASE_2"/>
    <property type="match status" value="1"/>
</dbReference>
<dbReference type="Pfam" id="PF00264">
    <property type="entry name" value="Tyrosinase"/>
    <property type="match status" value="1"/>
</dbReference>
<dbReference type="STRING" id="1160509.A0A3N4HYC1"/>
<evidence type="ECO:0000256" key="5">
    <source>
        <dbReference type="ARBA" id="ARBA00023101"/>
    </source>
</evidence>
<keyword evidence="5" id="KW-0470">Melanin biosynthesis</keyword>
<keyword evidence="11" id="KW-1185">Reference proteome</keyword>
<protein>
    <recommendedName>
        <fullName evidence="2">tyrosinase</fullName>
        <ecNumber evidence="2">1.14.18.1</ecNumber>
    </recommendedName>
</protein>
<dbReference type="EMBL" id="ML119706">
    <property type="protein sequence ID" value="RPA78853.1"/>
    <property type="molecule type" value="Genomic_DNA"/>
</dbReference>